<dbReference type="AlphaFoldDB" id="A0A0G4GXG4"/>
<evidence type="ECO:0000313" key="1">
    <source>
        <dbReference type="EMBL" id="CEM35769.1"/>
    </source>
</evidence>
<gene>
    <name evidence="1" type="ORF">Vbra_23039</name>
</gene>
<dbReference type="Proteomes" id="UP000041254">
    <property type="component" value="Unassembled WGS sequence"/>
</dbReference>
<dbReference type="EMBL" id="CDMY01000867">
    <property type="protein sequence ID" value="CEM35769.1"/>
    <property type="molecule type" value="Genomic_DNA"/>
</dbReference>
<accession>A0A0G4GXG4</accession>
<name>A0A0G4GXG4_VITBC</name>
<organism evidence="1 2">
    <name type="scientific">Vitrella brassicaformis (strain CCMP3155)</name>
    <dbReference type="NCBI Taxonomy" id="1169540"/>
    <lineage>
        <taxon>Eukaryota</taxon>
        <taxon>Sar</taxon>
        <taxon>Alveolata</taxon>
        <taxon>Colpodellida</taxon>
        <taxon>Vitrellaceae</taxon>
        <taxon>Vitrella</taxon>
    </lineage>
</organism>
<reference evidence="1 2" key="1">
    <citation type="submission" date="2014-11" db="EMBL/GenBank/DDBJ databases">
        <authorList>
            <person name="Zhu J."/>
            <person name="Qi W."/>
            <person name="Song R."/>
        </authorList>
    </citation>
    <scope>NUCLEOTIDE SEQUENCE [LARGE SCALE GENOMIC DNA]</scope>
</reference>
<keyword evidence="2" id="KW-1185">Reference proteome</keyword>
<evidence type="ECO:0000313" key="2">
    <source>
        <dbReference type="Proteomes" id="UP000041254"/>
    </source>
</evidence>
<protein>
    <submittedName>
        <fullName evidence="1">Uncharacterized protein</fullName>
    </submittedName>
</protein>
<sequence length="80" mass="8932">MGNTQNRASREDRELIYHALPTSGLHGSDIPSCDYLSVHDADVFKKYLDAEGRITNHAVFTNWALGLKLRQDEAWGFPGG</sequence>
<dbReference type="InParanoid" id="A0A0G4GXG4"/>
<dbReference type="VEuPathDB" id="CryptoDB:Vbra_23039"/>
<proteinExistence type="predicted"/>